<proteinExistence type="predicted"/>
<dbReference type="RefSeq" id="WP_118309608.1">
    <property type="nucleotide sequence ID" value="NZ_QRHW01000011.1"/>
</dbReference>
<name>A0A414S1T6_9FIRM</name>
<dbReference type="AlphaFoldDB" id="A0A414S1T6"/>
<protein>
    <submittedName>
        <fullName evidence="1">3-isopropylmalate dehydrogenase</fullName>
    </submittedName>
</protein>
<dbReference type="Proteomes" id="UP000284112">
    <property type="component" value="Unassembled WGS sequence"/>
</dbReference>
<evidence type="ECO:0000313" key="2">
    <source>
        <dbReference type="Proteomes" id="UP000284112"/>
    </source>
</evidence>
<comment type="caution">
    <text evidence="1">The sequence shown here is derived from an EMBL/GenBank/DDBJ whole genome shotgun (WGS) entry which is preliminary data.</text>
</comment>
<accession>A0A414S1T6</accession>
<organism evidence="1 2">
    <name type="scientific">Dorea longicatena</name>
    <dbReference type="NCBI Taxonomy" id="88431"/>
    <lineage>
        <taxon>Bacteria</taxon>
        <taxon>Bacillati</taxon>
        <taxon>Bacillota</taxon>
        <taxon>Clostridia</taxon>
        <taxon>Lachnospirales</taxon>
        <taxon>Lachnospiraceae</taxon>
        <taxon>Dorea</taxon>
    </lineage>
</organism>
<dbReference type="EMBL" id="QRHW01000011">
    <property type="protein sequence ID" value="RHG08846.1"/>
    <property type="molecule type" value="Genomic_DNA"/>
</dbReference>
<reference evidence="1 2" key="1">
    <citation type="submission" date="2018-08" db="EMBL/GenBank/DDBJ databases">
        <title>A genome reference for cultivated species of the human gut microbiota.</title>
        <authorList>
            <person name="Zou Y."/>
            <person name="Xue W."/>
            <person name="Luo G."/>
        </authorList>
    </citation>
    <scope>NUCLEOTIDE SEQUENCE [LARGE SCALE GENOMIC DNA]</scope>
    <source>
        <strain evidence="1 2">AM23-13</strain>
    </source>
</reference>
<gene>
    <name evidence="1" type="ORF">DW641_07975</name>
</gene>
<evidence type="ECO:0000313" key="1">
    <source>
        <dbReference type="EMBL" id="RHG08846.1"/>
    </source>
</evidence>
<sequence length="286" mass="34218">MQETTKRIEWHPAFQTSIQIEFENEWEKLSFEPEHLLSKKPMQIDELIIKVKDNEKVQKNIGKIFRKYNIIEYKSPDDYLTINDFYKVYGYSCFYQADTENVFEIQPQEVTITFICNHYPRTMIQHLQKYRDLKIHKEGAGIYYITGDEFPIQLLITKELNPEENLWLQSLRKDVKGKREIEFLLKTYEGKKHSNLYQAAMDVITRANWKAMMEVKENMCDALRELMEDEFQEFEKQVTEQVTEQMTSQMIENAYESIKDKVQISQILKVPLEVVEKVLSKERAVR</sequence>